<comment type="caution">
    <text evidence="1">The sequence shown here is derived from an EMBL/GenBank/DDBJ whole genome shotgun (WGS) entry which is preliminary data.</text>
</comment>
<sequence>MKARETDTSGARARVLAAALRNWTTLTPDTTPTTVRVQIRQPPDWQYVTTLDLTRHQHHRLLAWLRDDLTVHTGTSTPERAAAVINAVLAELTAAGHTRLTTADLVDAADRIGRSHTWIAAHITHLIDTGRLHETRRPGHFRIA</sequence>
<protein>
    <submittedName>
        <fullName evidence="1">Uncharacterized protein</fullName>
    </submittedName>
</protein>
<keyword evidence="2" id="KW-1185">Reference proteome</keyword>
<evidence type="ECO:0000313" key="1">
    <source>
        <dbReference type="EMBL" id="TSB31162.1"/>
    </source>
</evidence>
<dbReference type="Proteomes" id="UP000320888">
    <property type="component" value="Unassembled WGS sequence"/>
</dbReference>
<evidence type="ECO:0000313" key="2">
    <source>
        <dbReference type="Proteomes" id="UP000320888"/>
    </source>
</evidence>
<accession>A0A553YPN8</accession>
<gene>
    <name evidence="1" type="ORF">FNZ23_26050</name>
</gene>
<dbReference type="RefSeq" id="WP_143945387.1">
    <property type="nucleotide sequence ID" value="NZ_VKLS01000512.1"/>
</dbReference>
<proteinExistence type="predicted"/>
<dbReference type="AlphaFoldDB" id="A0A553YPN8"/>
<organism evidence="1 2">
    <name type="scientific">Streptomyces benahoarensis</name>
    <dbReference type="NCBI Taxonomy" id="2595054"/>
    <lineage>
        <taxon>Bacteria</taxon>
        <taxon>Bacillati</taxon>
        <taxon>Actinomycetota</taxon>
        <taxon>Actinomycetes</taxon>
        <taxon>Kitasatosporales</taxon>
        <taxon>Streptomycetaceae</taxon>
        <taxon>Streptomyces</taxon>
    </lineage>
</organism>
<reference evidence="1 2" key="1">
    <citation type="submission" date="2019-07" db="EMBL/GenBank/DDBJ databases">
        <title>Draft genome for Streptomyces benahoarensis MZ03-48.</title>
        <authorList>
            <person name="Gonzalez-Pimentel J.L."/>
        </authorList>
    </citation>
    <scope>NUCLEOTIDE SEQUENCE [LARGE SCALE GENOMIC DNA]</scope>
    <source>
        <strain evidence="1 2">MZ03-48</strain>
    </source>
</reference>
<name>A0A553YPN8_9ACTN</name>
<dbReference type="EMBL" id="VKLS01000512">
    <property type="protein sequence ID" value="TSB31162.1"/>
    <property type="molecule type" value="Genomic_DNA"/>
</dbReference>